<gene>
    <name evidence="2" type="ORF">AW09_001371</name>
</gene>
<proteinExistence type="predicted"/>
<organism evidence="2 3">
    <name type="scientific">Candidatus Accumulibacter phosphatis</name>
    <dbReference type="NCBI Taxonomy" id="327160"/>
    <lineage>
        <taxon>Bacteria</taxon>
        <taxon>Pseudomonadati</taxon>
        <taxon>Pseudomonadota</taxon>
        <taxon>Betaproteobacteria</taxon>
        <taxon>Candidatus Accumulibacter</taxon>
    </lineage>
</organism>
<comment type="caution">
    <text evidence="2">The sequence shown here is derived from an EMBL/GenBank/DDBJ whole genome shotgun (WGS) entry which is preliminary data.</text>
</comment>
<dbReference type="Proteomes" id="UP000020077">
    <property type="component" value="Unassembled WGS sequence"/>
</dbReference>
<name>A0A080LZE3_9PROT</name>
<keyword evidence="1" id="KW-0732">Signal</keyword>
<sequence>MTNTPGSLAAALILLLMAMPSPARGDGPKSAPTLSQVRGKIDSAEGKAIYDQQMSGSTRTDGFGTNLPAGLATDDIVRLLLPKANASLATLAGMKNWPYKENMYIAFACIAPNQLTKERALKYNNGKAICNPWQTETKPGSKPGEWVSSGDYLMAIGMIRKDGDRISLASTVVSWSGIEGSPLAARWSHSNLFGPGGINQWQDEETEKMKSALLYPSELYRFDFARYAISNETVAFGIRSGMNESYSGGGASFQVLTLFAVINGELRAIFSEPMYYFKDVAGDWNKDGSRNHEIFEGENTVSISDAKTDGYYKLIVKSKKKAWSKSFHWDRNLLRYVVD</sequence>
<accession>A0A080LZE3</accession>
<reference evidence="2 3" key="1">
    <citation type="submission" date="2014-02" db="EMBL/GenBank/DDBJ databases">
        <title>Expanding our view of genomic diversity in Candidatus Accumulibacter clades.</title>
        <authorList>
            <person name="Skennerton C.T."/>
            <person name="Barr J.J."/>
            <person name="Slater F.R."/>
            <person name="Bond P.L."/>
            <person name="Tyson G.W."/>
        </authorList>
    </citation>
    <scope>NUCLEOTIDE SEQUENCE [LARGE SCALE GENOMIC DNA]</scope>
    <source>
        <strain evidence="3">BA-91</strain>
    </source>
</reference>
<protein>
    <submittedName>
        <fullName evidence="2">Uncharacterized protein</fullName>
    </submittedName>
</protein>
<dbReference type="AlphaFoldDB" id="A0A080LZE3"/>
<dbReference type="EMBL" id="JDVG02000231">
    <property type="protein sequence ID" value="KFB73390.1"/>
    <property type="molecule type" value="Genomic_DNA"/>
</dbReference>
<feature type="chain" id="PRO_5001750670" evidence="1">
    <location>
        <begin position="26"/>
        <end position="339"/>
    </location>
</feature>
<evidence type="ECO:0000313" key="2">
    <source>
        <dbReference type="EMBL" id="KFB73390.1"/>
    </source>
</evidence>
<feature type="signal peptide" evidence="1">
    <location>
        <begin position="1"/>
        <end position="25"/>
    </location>
</feature>
<evidence type="ECO:0000256" key="1">
    <source>
        <dbReference type="SAM" id="SignalP"/>
    </source>
</evidence>
<evidence type="ECO:0000313" key="3">
    <source>
        <dbReference type="Proteomes" id="UP000020077"/>
    </source>
</evidence>